<dbReference type="PANTHER" id="PTHR32305">
    <property type="match status" value="1"/>
</dbReference>
<dbReference type="PANTHER" id="PTHR32305:SF15">
    <property type="entry name" value="PROTEIN RHSA-RELATED"/>
    <property type="match status" value="1"/>
</dbReference>
<protein>
    <submittedName>
        <fullName evidence="2">Uncharacterized conserved protein</fullName>
    </submittedName>
</protein>
<name>A0A7Z9A3L8_9MICC</name>
<evidence type="ECO:0000259" key="1">
    <source>
        <dbReference type="Pfam" id="PF03527"/>
    </source>
</evidence>
<dbReference type="InterPro" id="IPR022385">
    <property type="entry name" value="Rhs_assc_core"/>
</dbReference>
<reference evidence="2 3" key="1">
    <citation type="submission" date="2018-12" db="EMBL/GenBank/DDBJ databases">
        <authorList>
            <consortium name="Pathogen Informatics"/>
        </authorList>
    </citation>
    <scope>NUCLEOTIDE SEQUENCE [LARGE SCALE GENOMIC DNA]</scope>
    <source>
        <strain evidence="2 3">NCTC10207</strain>
    </source>
</reference>
<dbReference type="RefSeq" id="WP_232018657.1">
    <property type="nucleotide sequence ID" value="NZ_JAOVAK010000003.1"/>
</dbReference>
<accession>A0A7Z9A3L8</accession>
<dbReference type="Pfam" id="PF03527">
    <property type="entry name" value="RHS"/>
    <property type="match status" value="1"/>
</dbReference>
<dbReference type="AlphaFoldDB" id="A0A7Z9A3L8"/>
<dbReference type="InterPro" id="IPR001826">
    <property type="entry name" value="RHS"/>
</dbReference>
<evidence type="ECO:0000313" key="2">
    <source>
        <dbReference type="EMBL" id="VEI22911.1"/>
    </source>
</evidence>
<dbReference type="Proteomes" id="UP000282386">
    <property type="component" value="Chromosome"/>
</dbReference>
<evidence type="ECO:0000313" key="3">
    <source>
        <dbReference type="Proteomes" id="UP000282386"/>
    </source>
</evidence>
<proteinExistence type="predicted"/>
<sequence>MQEIHPNGRYTYIYTGSDSYEPLAQVRDWTNEDGENRQQTHYFHCDQIGIPREMTDKDGNLLWFGNYTGWGRLKEGTKVTDSAYQPFRLQNQYADREAGLHDNFFRYYESDTGRFVN</sequence>
<dbReference type="EMBL" id="LR134479">
    <property type="protein sequence ID" value="VEI22911.1"/>
    <property type="molecule type" value="Genomic_DNA"/>
</dbReference>
<feature type="domain" description="RHS protein conserved region" evidence="1">
    <location>
        <begin position="41"/>
        <end position="73"/>
    </location>
</feature>
<organism evidence="2 3">
    <name type="scientific">Rothia aeria</name>
    <dbReference type="NCBI Taxonomy" id="172042"/>
    <lineage>
        <taxon>Bacteria</taxon>
        <taxon>Bacillati</taxon>
        <taxon>Actinomycetota</taxon>
        <taxon>Actinomycetes</taxon>
        <taxon>Micrococcales</taxon>
        <taxon>Micrococcaceae</taxon>
        <taxon>Rothia</taxon>
    </lineage>
</organism>
<dbReference type="Gene3D" id="2.180.10.10">
    <property type="entry name" value="RHS repeat-associated core"/>
    <property type="match status" value="1"/>
</dbReference>
<dbReference type="InterPro" id="IPR050708">
    <property type="entry name" value="T6SS_VgrG/RHS"/>
</dbReference>
<gene>
    <name evidence="2" type="ORF">NCTC10207_01005</name>
</gene>
<dbReference type="NCBIfam" id="TIGR03696">
    <property type="entry name" value="Rhs_assc_core"/>
    <property type="match status" value="1"/>
</dbReference>